<dbReference type="Proteomes" id="UP000245119">
    <property type="component" value="Linkage Group LG13"/>
</dbReference>
<reference evidence="2 3" key="1">
    <citation type="submission" date="2018-04" db="EMBL/GenBank/DDBJ databases">
        <title>The genome of golden apple snail Pomacea canaliculata provides insight into stress tolerance and invasive adaptation.</title>
        <authorList>
            <person name="Liu C."/>
            <person name="Liu B."/>
            <person name="Ren Y."/>
            <person name="Zhang Y."/>
            <person name="Wang H."/>
            <person name="Li S."/>
            <person name="Jiang F."/>
            <person name="Yin L."/>
            <person name="Zhang G."/>
            <person name="Qian W."/>
            <person name="Fan W."/>
        </authorList>
    </citation>
    <scope>NUCLEOTIDE SEQUENCE [LARGE SCALE GENOMIC DNA]</scope>
    <source>
        <strain evidence="2">SZHN2017</strain>
        <tissue evidence="2">Muscle</tissue>
    </source>
</reference>
<protein>
    <submittedName>
        <fullName evidence="2">Uncharacterized protein</fullName>
    </submittedName>
</protein>
<sequence>MKQACAFLLLLQLQTARTQTVCDVCEQRPAACRRIAGLYTVTVLTQGTYNPVVEIPAQACSLNITELAPSHNYLGNYHSCP</sequence>
<keyword evidence="3" id="KW-1185">Reference proteome</keyword>
<accession>A0A2T7NFP1</accession>
<organism evidence="2 3">
    <name type="scientific">Pomacea canaliculata</name>
    <name type="common">Golden apple snail</name>
    <dbReference type="NCBI Taxonomy" id="400727"/>
    <lineage>
        <taxon>Eukaryota</taxon>
        <taxon>Metazoa</taxon>
        <taxon>Spiralia</taxon>
        <taxon>Lophotrochozoa</taxon>
        <taxon>Mollusca</taxon>
        <taxon>Gastropoda</taxon>
        <taxon>Caenogastropoda</taxon>
        <taxon>Architaenioglossa</taxon>
        <taxon>Ampullarioidea</taxon>
        <taxon>Ampullariidae</taxon>
        <taxon>Pomacea</taxon>
    </lineage>
</organism>
<feature type="signal peptide" evidence="1">
    <location>
        <begin position="1"/>
        <end position="18"/>
    </location>
</feature>
<evidence type="ECO:0000313" key="3">
    <source>
        <dbReference type="Proteomes" id="UP000245119"/>
    </source>
</evidence>
<comment type="caution">
    <text evidence="2">The sequence shown here is derived from an EMBL/GenBank/DDBJ whole genome shotgun (WGS) entry which is preliminary data.</text>
</comment>
<dbReference type="EMBL" id="PZQS01000013">
    <property type="protein sequence ID" value="PVD19997.1"/>
    <property type="molecule type" value="Genomic_DNA"/>
</dbReference>
<feature type="chain" id="PRO_5015575554" evidence="1">
    <location>
        <begin position="19"/>
        <end position="81"/>
    </location>
</feature>
<name>A0A2T7NFP1_POMCA</name>
<keyword evidence="1" id="KW-0732">Signal</keyword>
<evidence type="ECO:0000313" key="2">
    <source>
        <dbReference type="EMBL" id="PVD19997.1"/>
    </source>
</evidence>
<gene>
    <name evidence="2" type="ORF">C0Q70_20491</name>
</gene>
<dbReference type="Gene3D" id="2.60.120.830">
    <property type="match status" value="1"/>
</dbReference>
<dbReference type="OrthoDB" id="10062690at2759"/>
<evidence type="ECO:0000256" key="1">
    <source>
        <dbReference type="SAM" id="SignalP"/>
    </source>
</evidence>
<dbReference type="AlphaFoldDB" id="A0A2T7NFP1"/>
<proteinExistence type="predicted"/>